<sequence length="92" mass="10713">MLKLRFSSKIQKDLKLLLKRDYDLSAFDRVVRLLAQNAALPESLGDHPLKGDWSGFRECHITSDWLLIYRVERDTLTLVLVRTGTHSDLFKK</sequence>
<dbReference type="AlphaFoldDB" id="A0AB94IYC2"/>
<dbReference type="Pfam" id="PF15738">
    <property type="entry name" value="YafQ_toxin"/>
    <property type="match status" value="1"/>
</dbReference>
<dbReference type="InterPro" id="IPR004386">
    <property type="entry name" value="Toxin_YafQ-like"/>
</dbReference>
<accession>A0AB94IYC2</accession>
<reference evidence="5" key="1">
    <citation type="submission" date="2010-03" db="EMBL/GenBank/DDBJ databases">
        <title>The genome sequence of Synergistetes sp. SGP1.</title>
        <authorList>
            <consortium name="metaHIT consortium -- http://www.metahit.eu/"/>
            <person name="Pajon A."/>
            <person name="Turner K."/>
            <person name="Parkhill J."/>
            <person name="Wade W."/>
            <person name="Vartoukian S."/>
        </authorList>
    </citation>
    <scope>NUCLEOTIDE SEQUENCE [LARGE SCALE GENOMIC DNA]</scope>
    <source>
        <strain evidence="5">SGP1</strain>
    </source>
</reference>
<organism evidence="4 5">
    <name type="scientific">Fretibacterium fastidiosum</name>
    <dbReference type="NCBI Taxonomy" id="651822"/>
    <lineage>
        <taxon>Bacteria</taxon>
        <taxon>Thermotogati</taxon>
        <taxon>Synergistota</taxon>
        <taxon>Synergistia</taxon>
        <taxon>Synergistales</taxon>
        <taxon>Aminobacteriaceae</taxon>
        <taxon>Fretibacterium</taxon>
    </lineage>
</organism>
<dbReference type="PIRSF" id="PIRSF006156">
    <property type="entry name" value="YafQ"/>
    <property type="match status" value="1"/>
</dbReference>
<dbReference type="RefSeq" id="WP_015556857.1">
    <property type="nucleotide sequence ID" value="NC_021038.1"/>
</dbReference>
<keyword evidence="5" id="KW-1185">Reference proteome</keyword>
<dbReference type="InterPro" id="IPR035093">
    <property type="entry name" value="RelE/ParE_toxin_dom_sf"/>
</dbReference>
<evidence type="ECO:0000313" key="4">
    <source>
        <dbReference type="EMBL" id="CBL28710.1"/>
    </source>
</evidence>
<dbReference type="NCBIfam" id="TIGR02385">
    <property type="entry name" value="RelE_StbE"/>
    <property type="match status" value="1"/>
</dbReference>
<comment type="similarity">
    <text evidence="2">Belongs to the RelE toxin family. YafQ subfamily.</text>
</comment>
<dbReference type="SUPFAM" id="SSF143011">
    <property type="entry name" value="RelE-like"/>
    <property type="match status" value="1"/>
</dbReference>
<protein>
    <recommendedName>
        <fullName evidence="6">Addiction module toxin, RelE/StbE family</fullName>
    </recommendedName>
</protein>
<evidence type="ECO:0008006" key="6">
    <source>
        <dbReference type="Google" id="ProtNLM"/>
    </source>
</evidence>
<dbReference type="PANTHER" id="PTHR40588:SF1">
    <property type="entry name" value="MRNA INTERFERASE TOXIN YAFQ"/>
    <property type="match status" value="1"/>
</dbReference>
<evidence type="ECO:0000256" key="3">
    <source>
        <dbReference type="PIRSR" id="PIRSR006156-1"/>
    </source>
</evidence>
<dbReference type="InterPro" id="IPR007712">
    <property type="entry name" value="RelE/ParE_toxin"/>
</dbReference>
<feature type="active site" description="Proton donor" evidence="3">
    <location>
        <position position="86"/>
    </location>
</feature>
<dbReference type="KEGG" id="sbr:SY1_18540"/>
<dbReference type="PANTHER" id="PTHR40588">
    <property type="entry name" value="MRNA INTERFERASE TOXIN YAFQ"/>
    <property type="match status" value="1"/>
</dbReference>
<dbReference type="GO" id="GO:0006415">
    <property type="term" value="P:translational termination"/>
    <property type="evidence" value="ECO:0007669"/>
    <property type="project" value="TreeGrafter"/>
</dbReference>
<keyword evidence="1" id="KW-1277">Toxin-antitoxin system</keyword>
<dbReference type="EMBL" id="FP929056">
    <property type="protein sequence ID" value="CBL28710.1"/>
    <property type="molecule type" value="Genomic_DNA"/>
</dbReference>
<evidence type="ECO:0000256" key="1">
    <source>
        <dbReference type="ARBA" id="ARBA00022649"/>
    </source>
</evidence>
<gene>
    <name evidence="4" type="ORF">SY1_18540</name>
</gene>
<proteinExistence type="inferred from homology"/>
<dbReference type="NCBIfam" id="TIGR00053">
    <property type="entry name" value="YafQ family addiction module toxin"/>
    <property type="match status" value="1"/>
</dbReference>
<evidence type="ECO:0000256" key="2">
    <source>
        <dbReference type="ARBA" id="ARBA00061366"/>
    </source>
</evidence>
<dbReference type="Gene3D" id="3.30.2310.20">
    <property type="entry name" value="RelE-like"/>
    <property type="match status" value="1"/>
</dbReference>
<evidence type="ECO:0000313" key="5">
    <source>
        <dbReference type="Proteomes" id="UP000008957"/>
    </source>
</evidence>
<dbReference type="Proteomes" id="UP000008957">
    <property type="component" value="Chromosome"/>
</dbReference>
<name>A0AB94IYC2_9BACT</name>
<dbReference type="FunFam" id="3.30.2310.20:FF:000003">
    <property type="entry name" value="Type II toxin-antitoxin system YafQ family toxin"/>
    <property type="match status" value="1"/>
</dbReference>
<dbReference type="GO" id="GO:0006402">
    <property type="term" value="P:mRNA catabolic process"/>
    <property type="evidence" value="ECO:0007669"/>
    <property type="project" value="TreeGrafter"/>
</dbReference>
<reference evidence="4 5" key="2">
    <citation type="submission" date="2010-03" db="EMBL/GenBank/DDBJ databases">
        <authorList>
            <person name="Pajon A."/>
        </authorList>
    </citation>
    <scope>NUCLEOTIDE SEQUENCE [LARGE SCALE GENOMIC DNA]</scope>
    <source>
        <strain evidence="4 5">SGP1</strain>
    </source>
</reference>
<dbReference type="GO" id="GO:0004521">
    <property type="term" value="F:RNA endonuclease activity"/>
    <property type="evidence" value="ECO:0007669"/>
    <property type="project" value="TreeGrafter"/>
</dbReference>